<dbReference type="AlphaFoldDB" id="A0A1F5SWH9"/>
<proteinExistence type="predicted"/>
<reference evidence="1 2" key="1">
    <citation type="journal article" date="2016" name="Nat. Commun.">
        <title>Thousands of microbial genomes shed light on interconnected biogeochemical processes in an aquifer system.</title>
        <authorList>
            <person name="Anantharaman K."/>
            <person name="Brown C.T."/>
            <person name="Hug L.A."/>
            <person name="Sharon I."/>
            <person name="Castelle C.J."/>
            <person name="Probst A.J."/>
            <person name="Thomas B.C."/>
            <person name="Singh A."/>
            <person name="Wilkins M.J."/>
            <person name="Karaoz U."/>
            <person name="Brodie E.L."/>
            <person name="Williams K.H."/>
            <person name="Hubbard S.S."/>
            <person name="Banfield J.F."/>
        </authorList>
    </citation>
    <scope>NUCLEOTIDE SEQUENCE [LARGE SCALE GENOMIC DNA]</scope>
</reference>
<evidence type="ECO:0000313" key="2">
    <source>
        <dbReference type="Proteomes" id="UP000179001"/>
    </source>
</evidence>
<evidence type="ECO:0000313" key="1">
    <source>
        <dbReference type="EMBL" id="OGF31002.1"/>
    </source>
</evidence>
<protein>
    <submittedName>
        <fullName evidence="1">Uncharacterized protein</fullName>
    </submittedName>
</protein>
<comment type="caution">
    <text evidence="1">The sequence shown here is derived from an EMBL/GenBank/DDBJ whole genome shotgun (WGS) entry which is preliminary data.</text>
</comment>
<dbReference type="EMBL" id="MFGJ01000008">
    <property type="protein sequence ID" value="OGF31002.1"/>
    <property type="molecule type" value="Genomic_DNA"/>
</dbReference>
<dbReference type="Proteomes" id="UP000179001">
    <property type="component" value="Unassembled WGS sequence"/>
</dbReference>
<gene>
    <name evidence="1" type="ORF">A2478_01000</name>
</gene>
<accession>A0A1F5SWH9</accession>
<name>A0A1F5SWH9_9BACT</name>
<organism evidence="1 2">
    <name type="scientific">Candidatus Falkowbacteria bacterium RIFOXYC2_FULL_36_12</name>
    <dbReference type="NCBI Taxonomy" id="1798002"/>
    <lineage>
        <taxon>Bacteria</taxon>
        <taxon>Candidatus Falkowiibacteriota</taxon>
    </lineage>
</organism>
<sequence>MQYWTILQSVKSLKRLPKDQLVVLEFEVILYRVWKVGPLLQAIRDEVPFLSGVKLVSVDFITWVNEFFDRVESWRFQCEQLLDQYVGENSLDESDLIWYVFGDDVGEDNWKHSCVSELRQKILTFYWHFLVCLSVPTLKIRPVFNGAYKQSEFSLKQFEEDRRESLRQIEEN</sequence>